<keyword evidence="6" id="KW-0547">Nucleotide-binding</keyword>
<sequence length="389" mass="42490">MTDPALEGLRAYIVGGAVRDELLGLPAGDRDWVVVGATPEAMTRRGFVPVGGDFPVFLHPETHEEYALARTERKSGRGYKGFTFYTGSDVTLEDDLARRDLTVNAIARDADGTLIDPLGGVRDLRDRVLRHIGEAFAEDPVRILRLARFAARFGDFSVAPETLALCRAMVDAGEADALVPERVWKELSRGLMAARPSRMLDVLDQAQALPRVLPGLRVDDQVKADLDEAARRDLPLAGRYALLCLASPRRDDVSARLRVPTECADHARLLPIVLDGLEGRVERAGAATAACDDATARLALMERCDALRKPRRFLDLLRTAAVRVTVDEAMWRAVLQAMRAVDAGAIARQHPGQPDRIKQAVREARVRAVHEVLDSIGAARGPEPAGRQA</sequence>
<keyword evidence="8" id="KW-0067">ATP-binding</keyword>
<keyword evidence="4" id="KW-0548">Nucleotidyltransferase</keyword>
<dbReference type="Gene3D" id="3.30.460.10">
    <property type="entry name" value="Beta Polymerase, domain 2"/>
    <property type="match status" value="1"/>
</dbReference>
<dbReference type="InterPro" id="IPR032828">
    <property type="entry name" value="PolyA_RNA-bd"/>
</dbReference>
<dbReference type="InterPro" id="IPR043519">
    <property type="entry name" value="NT_sf"/>
</dbReference>
<feature type="domain" description="tRNA nucleotidyltransferase/poly(A) polymerase RNA and SrmB- binding" evidence="13">
    <location>
        <begin position="155"/>
        <end position="216"/>
    </location>
</feature>
<keyword evidence="7" id="KW-0692">RNA repair</keyword>
<dbReference type="CDD" id="cd05398">
    <property type="entry name" value="NT_ClassII-CCAase"/>
    <property type="match status" value="1"/>
</dbReference>
<dbReference type="Gene3D" id="1.10.3090.10">
    <property type="entry name" value="cca-adding enzyme, domain 2"/>
    <property type="match status" value="1"/>
</dbReference>
<dbReference type="PIRSF" id="PIRSF000813">
    <property type="entry name" value="CCA_bact"/>
    <property type="match status" value="1"/>
</dbReference>
<evidence type="ECO:0000256" key="5">
    <source>
        <dbReference type="ARBA" id="ARBA00022723"/>
    </source>
</evidence>
<evidence type="ECO:0000256" key="6">
    <source>
        <dbReference type="ARBA" id="ARBA00022741"/>
    </source>
</evidence>
<evidence type="ECO:0000256" key="7">
    <source>
        <dbReference type="ARBA" id="ARBA00022800"/>
    </source>
</evidence>
<comment type="cofactor">
    <cofactor evidence="1">
        <name>Mg(2+)</name>
        <dbReference type="ChEBI" id="CHEBI:18420"/>
    </cofactor>
</comment>
<organism evidence="14 15">
    <name type="scientific">Bordetella bronchialis</name>
    <dbReference type="NCBI Taxonomy" id="463025"/>
    <lineage>
        <taxon>Bacteria</taxon>
        <taxon>Pseudomonadati</taxon>
        <taxon>Pseudomonadota</taxon>
        <taxon>Betaproteobacteria</taxon>
        <taxon>Burkholderiales</taxon>
        <taxon>Alcaligenaceae</taxon>
        <taxon>Bordetella</taxon>
    </lineage>
</organism>
<dbReference type="GO" id="GO:0001680">
    <property type="term" value="P:tRNA 3'-terminal CCA addition"/>
    <property type="evidence" value="ECO:0007669"/>
    <property type="project" value="InterPro"/>
</dbReference>
<dbReference type="InterPro" id="IPR012006">
    <property type="entry name" value="CCA_bact"/>
</dbReference>
<dbReference type="SUPFAM" id="SSF81301">
    <property type="entry name" value="Nucleotidyltransferase"/>
    <property type="match status" value="1"/>
</dbReference>
<proteinExistence type="inferred from homology"/>
<dbReference type="Pfam" id="PF12627">
    <property type="entry name" value="PolyA_pol_RNAbd"/>
    <property type="match status" value="1"/>
</dbReference>
<gene>
    <name evidence="14" type="ORF">BAU08_25010</name>
</gene>
<evidence type="ECO:0000259" key="12">
    <source>
        <dbReference type="Pfam" id="PF01743"/>
    </source>
</evidence>
<evidence type="ECO:0000256" key="4">
    <source>
        <dbReference type="ARBA" id="ARBA00022695"/>
    </source>
</evidence>
<name>A0A193G3B4_9BORD</name>
<keyword evidence="2 11" id="KW-0808">Transferase</keyword>
<dbReference type="InterPro" id="IPR050124">
    <property type="entry name" value="tRNA_CCA-adding_enzyme"/>
</dbReference>
<dbReference type="GO" id="GO:0003723">
    <property type="term" value="F:RNA binding"/>
    <property type="evidence" value="ECO:0007669"/>
    <property type="project" value="UniProtKB-KW"/>
</dbReference>
<dbReference type="GO" id="GO:0042245">
    <property type="term" value="P:RNA repair"/>
    <property type="evidence" value="ECO:0007669"/>
    <property type="project" value="UniProtKB-KW"/>
</dbReference>
<dbReference type="Pfam" id="PF01743">
    <property type="entry name" value="PolyA_pol"/>
    <property type="match status" value="1"/>
</dbReference>
<evidence type="ECO:0000256" key="3">
    <source>
        <dbReference type="ARBA" id="ARBA00022694"/>
    </source>
</evidence>
<dbReference type="STRING" id="463025.BAU08_25010"/>
<evidence type="ECO:0000256" key="1">
    <source>
        <dbReference type="ARBA" id="ARBA00001946"/>
    </source>
</evidence>
<evidence type="ECO:0000259" key="13">
    <source>
        <dbReference type="Pfam" id="PF12627"/>
    </source>
</evidence>
<evidence type="ECO:0000256" key="2">
    <source>
        <dbReference type="ARBA" id="ARBA00022679"/>
    </source>
</evidence>
<evidence type="ECO:0000313" key="15">
    <source>
        <dbReference type="Proteomes" id="UP000092213"/>
    </source>
</evidence>
<dbReference type="PANTHER" id="PTHR47545:SF1">
    <property type="entry name" value="MULTIFUNCTIONAL CCA PROTEIN"/>
    <property type="match status" value="1"/>
</dbReference>
<dbReference type="GO" id="GO:0004810">
    <property type="term" value="F:CCA tRNA nucleotidyltransferase activity"/>
    <property type="evidence" value="ECO:0007669"/>
    <property type="project" value="InterPro"/>
</dbReference>
<keyword evidence="9" id="KW-0460">Magnesium</keyword>
<dbReference type="AlphaFoldDB" id="A0A193G3B4"/>
<accession>A0A193G3B4</accession>
<dbReference type="PANTHER" id="PTHR47545">
    <property type="entry name" value="MULTIFUNCTIONAL CCA PROTEIN"/>
    <property type="match status" value="1"/>
</dbReference>
<dbReference type="SUPFAM" id="SSF81891">
    <property type="entry name" value="Poly A polymerase C-terminal region-like"/>
    <property type="match status" value="1"/>
</dbReference>
<dbReference type="Proteomes" id="UP000092213">
    <property type="component" value="Chromosome"/>
</dbReference>
<comment type="similarity">
    <text evidence="11">Belongs to the tRNA nucleotidyltransferase/poly(A) polymerase family.</text>
</comment>
<dbReference type="InterPro" id="IPR002646">
    <property type="entry name" value="PolA_pol_head_dom"/>
</dbReference>
<reference evidence="14 15" key="1">
    <citation type="submission" date="2016-06" db="EMBL/GenBank/DDBJ databases">
        <title>Complete genome sequences of Bordetella bronchialis and Bordetella flabilis.</title>
        <authorList>
            <person name="LiPuma J.J."/>
            <person name="Spilker T."/>
        </authorList>
    </citation>
    <scope>NUCLEOTIDE SEQUENCE [LARGE SCALE GENOMIC DNA]</scope>
    <source>
        <strain evidence="14 15">AU17976</strain>
    </source>
</reference>
<keyword evidence="5" id="KW-0479">Metal-binding</keyword>
<feature type="domain" description="Poly A polymerase head" evidence="12">
    <location>
        <begin position="11"/>
        <end position="130"/>
    </location>
</feature>
<dbReference type="GO" id="GO:0005524">
    <property type="term" value="F:ATP binding"/>
    <property type="evidence" value="ECO:0007669"/>
    <property type="project" value="UniProtKB-KW"/>
</dbReference>
<evidence type="ECO:0000256" key="9">
    <source>
        <dbReference type="ARBA" id="ARBA00022842"/>
    </source>
</evidence>
<keyword evidence="3" id="KW-0819">tRNA processing</keyword>
<evidence type="ECO:0000256" key="8">
    <source>
        <dbReference type="ARBA" id="ARBA00022840"/>
    </source>
</evidence>
<evidence type="ECO:0000256" key="10">
    <source>
        <dbReference type="ARBA" id="ARBA00022884"/>
    </source>
</evidence>
<evidence type="ECO:0000256" key="11">
    <source>
        <dbReference type="RuleBase" id="RU003953"/>
    </source>
</evidence>
<dbReference type="EMBL" id="CP016171">
    <property type="protein sequence ID" value="ANN74183.1"/>
    <property type="molecule type" value="Genomic_DNA"/>
</dbReference>
<dbReference type="GO" id="GO:0046872">
    <property type="term" value="F:metal ion binding"/>
    <property type="evidence" value="ECO:0007669"/>
    <property type="project" value="UniProtKB-KW"/>
</dbReference>
<dbReference type="RefSeq" id="WP_066672239.1">
    <property type="nucleotide sequence ID" value="NZ_CP016171.1"/>
</dbReference>
<evidence type="ECO:0000313" key="14">
    <source>
        <dbReference type="EMBL" id="ANN74183.1"/>
    </source>
</evidence>
<keyword evidence="10 11" id="KW-0694">RNA-binding</keyword>
<protein>
    <submittedName>
        <fullName evidence="14">tRNA CCA-pyrophosphorylase</fullName>
    </submittedName>
</protein>